<dbReference type="InterPro" id="IPR002156">
    <property type="entry name" value="RNaseH_domain"/>
</dbReference>
<dbReference type="Gene3D" id="3.30.420.10">
    <property type="entry name" value="Ribonuclease H-like superfamily/Ribonuclease H"/>
    <property type="match status" value="1"/>
</dbReference>
<evidence type="ECO:0000313" key="3">
    <source>
        <dbReference type="EMBL" id="KAL3518785.1"/>
    </source>
</evidence>
<evidence type="ECO:0000259" key="2">
    <source>
        <dbReference type="Pfam" id="PF13456"/>
    </source>
</evidence>
<accession>A0ABD2ZKD5</accession>
<dbReference type="EMBL" id="JBJUIK010000009">
    <property type="protein sequence ID" value="KAL3518785.1"/>
    <property type="molecule type" value="Genomic_DNA"/>
</dbReference>
<dbReference type="InterPro" id="IPR044730">
    <property type="entry name" value="RNase_H-like_dom_plant"/>
</dbReference>
<gene>
    <name evidence="3" type="ORF">ACH5RR_021374</name>
</gene>
<dbReference type="AlphaFoldDB" id="A0ABD2ZKD5"/>
<dbReference type="InterPro" id="IPR053151">
    <property type="entry name" value="RNase_H-like"/>
</dbReference>
<evidence type="ECO:0000256" key="1">
    <source>
        <dbReference type="SAM" id="MobiDB-lite"/>
    </source>
</evidence>
<organism evidence="3 4">
    <name type="scientific">Cinchona calisaya</name>
    <dbReference type="NCBI Taxonomy" id="153742"/>
    <lineage>
        <taxon>Eukaryota</taxon>
        <taxon>Viridiplantae</taxon>
        <taxon>Streptophyta</taxon>
        <taxon>Embryophyta</taxon>
        <taxon>Tracheophyta</taxon>
        <taxon>Spermatophyta</taxon>
        <taxon>Magnoliopsida</taxon>
        <taxon>eudicotyledons</taxon>
        <taxon>Gunneridae</taxon>
        <taxon>Pentapetalae</taxon>
        <taxon>asterids</taxon>
        <taxon>lamiids</taxon>
        <taxon>Gentianales</taxon>
        <taxon>Rubiaceae</taxon>
        <taxon>Cinchonoideae</taxon>
        <taxon>Cinchoneae</taxon>
        <taxon>Cinchona</taxon>
    </lineage>
</organism>
<feature type="compositionally biased region" description="Polar residues" evidence="1">
    <location>
        <begin position="55"/>
        <end position="66"/>
    </location>
</feature>
<feature type="region of interest" description="Disordered" evidence="1">
    <location>
        <begin position="1"/>
        <end position="66"/>
    </location>
</feature>
<comment type="caution">
    <text evidence="3">The sequence shown here is derived from an EMBL/GenBank/DDBJ whole genome shotgun (WGS) entry which is preliminary data.</text>
</comment>
<sequence length="201" mass="22066">MKPKHKPQNTQNQPWIPKAEVAPEIESHGINKAGSFGDSESSSSTSFRGLGGMSLGTSPEGSSQPASQLHYYSRRVYQTGICIGTNLEAEAQGLLLGLQNCLRRHHQEVIIDVDSQGLVHLVTGLAVIPWHLDVAIRKIWFLLQQGNFLHHHRLRKANSVAETLANLGSSSSSCNIYFLQADVPSCIQGLIRLDLVGFLYI</sequence>
<dbReference type="InterPro" id="IPR036397">
    <property type="entry name" value="RNaseH_sf"/>
</dbReference>
<dbReference type="InterPro" id="IPR012337">
    <property type="entry name" value="RNaseH-like_sf"/>
</dbReference>
<evidence type="ECO:0000313" key="4">
    <source>
        <dbReference type="Proteomes" id="UP001630127"/>
    </source>
</evidence>
<name>A0ABD2ZKD5_9GENT</name>
<feature type="compositionally biased region" description="Low complexity" evidence="1">
    <location>
        <begin position="34"/>
        <end position="48"/>
    </location>
</feature>
<feature type="domain" description="RNase H type-1" evidence="2">
    <location>
        <begin position="85"/>
        <end position="167"/>
    </location>
</feature>
<reference evidence="3 4" key="1">
    <citation type="submission" date="2024-11" db="EMBL/GenBank/DDBJ databases">
        <title>A near-complete genome assembly of Cinchona calisaya.</title>
        <authorList>
            <person name="Lian D.C."/>
            <person name="Zhao X.W."/>
            <person name="Wei L."/>
        </authorList>
    </citation>
    <scope>NUCLEOTIDE SEQUENCE [LARGE SCALE GENOMIC DNA]</scope>
    <source>
        <tissue evidence="3">Nenye</tissue>
    </source>
</reference>
<dbReference type="SUPFAM" id="SSF53098">
    <property type="entry name" value="Ribonuclease H-like"/>
    <property type="match status" value="1"/>
</dbReference>
<dbReference type="Proteomes" id="UP001630127">
    <property type="component" value="Unassembled WGS sequence"/>
</dbReference>
<proteinExistence type="predicted"/>
<dbReference type="PANTHER" id="PTHR47723">
    <property type="entry name" value="OS05G0353850 PROTEIN"/>
    <property type="match status" value="1"/>
</dbReference>
<protein>
    <recommendedName>
        <fullName evidence="2">RNase H type-1 domain-containing protein</fullName>
    </recommendedName>
</protein>
<dbReference type="PANTHER" id="PTHR47723:SF19">
    <property type="entry name" value="POLYNUCLEOTIDYL TRANSFERASE, RIBONUCLEASE H-LIKE SUPERFAMILY PROTEIN"/>
    <property type="match status" value="1"/>
</dbReference>
<dbReference type="Pfam" id="PF13456">
    <property type="entry name" value="RVT_3"/>
    <property type="match status" value="1"/>
</dbReference>
<dbReference type="CDD" id="cd06222">
    <property type="entry name" value="RNase_H_like"/>
    <property type="match status" value="1"/>
</dbReference>
<keyword evidence="4" id="KW-1185">Reference proteome</keyword>